<evidence type="ECO:0000313" key="2">
    <source>
        <dbReference type="Proteomes" id="UP000447434"/>
    </source>
</evidence>
<comment type="caution">
    <text evidence="1">The sequence shown here is derived from an EMBL/GenBank/DDBJ whole genome shotgun (WGS) entry which is preliminary data.</text>
</comment>
<proteinExistence type="predicted"/>
<keyword evidence="2" id="KW-1185">Reference proteome</keyword>
<sequence>MKTSLDEQTLTQRECGRKFCYMEIQDSLSEPRTTEQELNISLSETSFSRGHHSARVFDPAIF</sequence>
<dbReference type="AlphaFoldDB" id="A0A6A4NY36"/>
<evidence type="ECO:0000313" key="1">
    <source>
        <dbReference type="EMBL" id="KAE9591447.1"/>
    </source>
</evidence>
<dbReference type="EMBL" id="WOCE01000020">
    <property type="protein sequence ID" value="KAE9591447.1"/>
    <property type="molecule type" value="Genomic_DNA"/>
</dbReference>
<dbReference type="Proteomes" id="UP000447434">
    <property type="component" value="Chromosome 20"/>
</dbReference>
<accession>A0A6A4NY36</accession>
<protein>
    <submittedName>
        <fullName evidence="1">Uncharacterized protein</fullName>
    </submittedName>
</protein>
<gene>
    <name evidence="1" type="ORF">Lalb_Chr20g0118551</name>
</gene>
<name>A0A6A4NY36_LUPAL</name>
<organism evidence="1 2">
    <name type="scientific">Lupinus albus</name>
    <name type="common">White lupine</name>
    <name type="synonym">Lupinus termis</name>
    <dbReference type="NCBI Taxonomy" id="3870"/>
    <lineage>
        <taxon>Eukaryota</taxon>
        <taxon>Viridiplantae</taxon>
        <taxon>Streptophyta</taxon>
        <taxon>Embryophyta</taxon>
        <taxon>Tracheophyta</taxon>
        <taxon>Spermatophyta</taxon>
        <taxon>Magnoliopsida</taxon>
        <taxon>eudicotyledons</taxon>
        <taxon>Gunneridae</taxon>
        <taxon>Pentapetalae</taxon>
        <taxon>rosids</taxon>
        <taxon>fabids</taxon>
        <taxon>Fabales</taxon>
        <taxon>Fabaceae</taxon>
        <taxon>Papilionoideae</taxon>
        <taxon>50 kb inversion clade</taxon>
        <taxon>genistoids sensu lato</taxon>
        <taxon>core genistoids</taxon>
        <taxon>Genisteae</taxon>
        <taxon>Lupinus</taxon>
    </lineage>
</organism>
<reference evidence="2" key="1">
    <citation type="journal article" date="2020" name="Nat. Commun.">
        <title>Genome sequence of the cluster root forming white lupin.</title>
        <authorList>
            <person name="Hufnagel B."/>
            <person name="Marques A."/>
            <person name="Soriano A."/>
            <person name="Marques L."/>
            <person name="Divol F."/>
            <person name="Doumas P."/>
            <person name="Sallet E."/>
            <person name="Mancinotti D."/>
            <person name="Carrere S."/>
            <person name="Marande W."/>
            <person name="Arribat S."/>
            <person name="Keller J."/>
            <person name="Huneau C."/>
            <person name="Blein T."/>
            <person name="Aime D."/>
            <person name="Laguerre M."/>
            <person name="Taylor J."/>
            <person name="Schubert V."/>
            <person name="Nelson M."/>
            <person name="Geu-Flores F."/>
            <person name="Crespi M."/>
            <person name="Gallardo-Guerrero K."/>
            <person name="Delaux P.-M."/>
            <person name="Salse J."/>
            <person name="Berges H."/>
            <person name="Guyot R."/>
            <person name="Gouzy J."/>
            <person name="Peret B."/>
        </authorList>
    </citation>
    <scope>NUCLEOTIDE SEQUENCE [LARGE SCALE GENOMIC DNA]</scope>
    <source>
        <strain evidence="2">cv. Amiga</strain>
    </source>
</reference>